<organism evidence="1 2">
    <name type="scientific">Mytilus coruscus</name>
    <name type="common">Sea mussel</name>
    <dbReference type="NCBI Taxonomy" id="42192"/>
    <lineage>
        <taxon>Eukaryota</taxon>
        <taxon>Metazoa</taxon>
        <taxon>Spiralia</taxon>
        <taxon>Lophotrochozoa</taxon>
        <taxon>Mollusca</taxon>
        <taxon>Bivalvia</taxon>
        <taxon>Autobranchia</taxon>
        <taxon>Pteriomorphia</taxon>
        <taxon>Mytilida</taxon>
        <taxon>Mytiloidea</taxon>
        <taxon>Mytilidae</taxon>
        <taxon>Mytilinae</taxon>
        <taxon>Mytilus</taxon>
    </lineage>
</organism>
<reference evidence="1 2" key="1">
    <citation type="submission" date="2020-06" db="EMBL/GenBank/DDBJ databases">
        <authorList>
            <person name="Li R."/>
            <person name="Bekaert M."/>
        </authorList>
    </citation>
    <scope>NUCLEOTIDE SEQUENCE [LARGE SCALE GENOMIC DNA]</scope>
    <source>
        <strain evidence="2">wild</strain>
    </source>
</reference>
<dbReference type="Proteomes" id="UP000507470">
    <property type="component" value="Unassembled WGS sequence"/>
</dbReference>
<accession>A0A6J8D0X4</accession>
<evidence type="ECO:0008006" key="3">
    <source>
        <dbReference type="Google" id="ProtNLM"/>
    </source>
</evidence>
<dbReference type="EMBL" id="CACVKT020006320">
    <property type="protein sequence ID" value="CAC5400820.1"/>
    <property type="molecule type" value="Genomic_DNA"/>
</dbReference>
<gene>
    <name evidence="1" type="ORF">MCOR_34971</name>
</gene>
<evidence type="ECO:0000313" key="1">
    <source>
        <dbReference type="EMBL" id="CAC5400820.1"/>
    </source>
</evidence>
<dbReference type="OrthoDB" id="6117194at2759"/>
<evidence type="ECO:0000313" key="2">
    <source>
        <dbReference type="Proteomes" id="UP000507470"/>
    </source>
</evidence>
<keyword evidence="2" id="KW-1185">Reference proteome</keyword>
<sequence length="229" mass="26601">MEWKIPYKKLRLRLKTEKDVVTSTRDDWSTMSPAEKCQKLQDIVLIISYRIKDLRLLFMKQKLALSKFHKEAEMKYIEEGVHLVNDNDQPYIIVSPDGSLGYMDTLSSSDPVPLIGCEFKCPVATKYKTPVHYEIPKRAKFDADLWKLVTDEIKDVYLCQTPKRPTRLSERSKLISEKIEVYRKTMVTFLCEIPSVKATSREISQTDVNSPYVFPSCYEGFSRSKALKI</sequence>
<name>A0A6J8D0X4_MYTCO</name>
<proteinExistence type="predicted"/>
<protein>
    <recommendedName>
        <fullName evidence="3">YqaJ viral recombinase domain-containing protein</fullName>
    </recommendedName>
</protein>
<dbReference type="AlphaFoldDB" id="A0A6J8D0X4"/>